<accession>A0A7Y9R0R1</accession>
<evidence type="ECO:0000313" key="2">
    <source>
        <dbReference type="Proteomes" id="UP000518288"/>
    </source>
</evidence>
<keyword evidence="2" id="KW-1185">Reference proteome</keyword>
<proteinExistence type="predicted"/>
<comment type="caution">
    <text evidence="1">The sequence shown here is derived from an EMBL/GenBank/DDBJ whole genome shotgun (WGS) entry which is preliminary data.</text>
</comment>
<dbReference type="Proteomes" id="UP000518288">
    <property type="component" value="Unassembled WGS sequence"/>
</dbReference>
<gene>
    <name evidence="1" type="ORF">BDD16_002066</name>
</gene>
<dbReference type="AlphaFoldDB" id="A0A7Y9R0R1"/>
<protein>
    <submittedName>
        <fullName evidence="1">Uncharacterized protein</fullName>
    </submittedName>
</protein>
<name>A0A7Y9R0R1_9BURK</name>
<reference evidence="1 2" key="1">
    <citation type="submission" date="2020-07" db="EMBL/GenBank/DDBJ databases">
        <title>Genomic Encyclopedia of Archaeal and Bacterial Type Strains, Phase II (KMG-II): from individual species to whole genera.</title>
        <authorList>
            <person name="Goeker M."/>
        </authorList>
    </citation>
    <scope>NUCLEOTIDE SEQUENCE [LARGE SCALE GENOMIC DNA]</scope>
    <source>
        <strain evidence="1 2">DSM 21226</strain>
    </source>
</reference>
<organism evidence="1 2">
    <name type="scientific">Sphaerotilus montanus</name>
    <dbReference type="NCBI Taxonomy" id="522889"/>
    <lineage>
        <taxon>Bacteria</taxon>
        <taxon>Pseudomonadati</taxon>
        <taxon>Pseudomonadota</taxon>
        <taxon>Betaproteobacteria</taxon>
        <taxon>Burkholderiales</taxon>
        <taxon>Sphaerotilaceae</taxon>
        <taxon>Sphaerotilus</taxon>
    </lineage>
</organism>
<dbReference type="EMBL" id="JACCFH010000001">
    <property type="protein sequence ID" value="NYG33080.1"/>
    <property type="molecule type" value="Genomic_DNA"/>
</dbReference>
<dbReference type="RefSeq" id="WP_179633887.1">
    <property type="nucleotide sequence ID" value="NZ_JACCFH010000001.1"/>
</dbReference>
<sequence length="156" mass="16156">MANPFAIDFEEGFPVFNIPATATATVTEVGAGGVFPPVPNPIACIRRTQDWGVQVTWETSGSMGWFMGGQWDVKVYLEQMGSGEVSTLPGSTVSTPLVAADPCTYTVNLAFPPASAPPAGAYKIAVTVTMQGPGGVPGPVAGTGEGPLLQFYDTPF</sequence>
<evidence type="ECO:0000313" key="1">
    <source>
        <dbReference type="EMBL" id="NYG33080.1"/>
    </source>
</evidence>